<dbReference type="RefSeq" id="WP_130199396.1">
    <property type="nucleotide sequence ID" value="NZ_QVFV01000002.1"/>
</dbReference>
<dbReference type="EMBL" id="QVFV01000002">
    <property type="protein sequence ID" value="RZM79186.1"/>
    <property type="molecule type" value="Genomic_DNA"/>
</dbReference>
<name>A0A4V2E2N6_9CYAN</name>
<sequence>MIPPGHHLKTRLEKDAPSKPKPDLTFITVRTTIISISIALTISIPITIKLFESLLENLVINLGEQSSDEIPDPLPEATPDTPPKVTLDSSPKVTLDPLPEVPPESSERFSQNRVCIPNSCNGKYAGSANFREAPSLSTLVIKGVIPVGECVFLTGNTAHGDNVIWHEAINETFLRRSLETAAKNQLSANQLGWIADCFIE</sequence>
<feature type="compositionally biased region" description="Pro residues" evidence="1">
    <location>
        <begin position="72"/>
        <end position="82"/>
    </location>
</feature>
<feature type="transmembrane region" description="Helical" evidence="2">
    <location>
        <begin position="27"/>
        <end position="48"/>
    </location>
</feature>
<evidence type="ECO:0000256" key="1">
    <source>
        <dbReference type="SAM" id="MobiDB-lite"/>
    </source>
</evidence>
<keyword evidence="2" id="KW-1133">Transmembrane helix</keyword>
<organism evidence="3 4">
    <name type="scientific">Leptolyngbya iicbica LK</name>
    <dbReference type="NCBI Taxonomy" id="2294035"/>
    <lineage>
        <taxon>Bacteria</taxon>
        <taxon>Bacillati</taxon>
        <taxon>Cyanobacteriota</taxon>
        <taxon>Cyanophyceae</taxon>
        <taxon>Leptolyngbyales</taxon>
        <taxon>Leptolyngbyaceae</taxon>
        <taxon>Leptolyngbya group</taxon>
        <taxon>Leptolyngbya</taxon>
        <taxon>Leptolyngbya iicbica</taxon>
    </lineage>
</organism>
<feature type="region of interest" description="Disordered" evidence="1">
    <location>
        <begin position="66"/>
        <end position="106"/>
    </location>
</feature>
<evidence type="ECO:0000256" key="2">
    <source>
        <dbReference type="SAM" id="Phobius"/>
    </source>
</evidence>
<evidence type="ECO:0000313" key="4">
    <source>
        <dbReference type="Proteomes" id="UP000292459"/>
    </source>
</evidence>
<keyword evidence="2" id="KW-0472">Membrane</keyword>
<proteinExistence type="predicted"/>
<keyword evidence="4" id="KW-1185">Reference proteome</keyword>
<accession>A0A4V2E2N6</accession>
<feature type="compositionally biased region" description="Basic and acidic residues" evidence="1">
    <location>
        <begin position="10"/>
        <end position="21"/>
    </location>
</feature>
<evidence type="ECO:0000313" key="3">
    <source>
        <dbReference type="EMBL" id="RZM79186.1"/>
    </source>
</evidence>
<comment type="caution">
    <text evidence="3">The sequence shown here is derived from an EMBL/GenBank/DDBJ whole genome shotgun (WGS) entry which is preliminary data.</text>
</comment>
<protein>
    <submittedName>
        <fullName evidence="3">Uncharacterized protein</fullName>
    </submittedName>
</protein>
<reference evidence="3 4" key="1">
    <citation type="submission" date="2018-11" db="EMBL/GenBank/DDBJ databases">
        <title>Whole genome sequencing of an environmental sample.</title>
        <authorList>
            <person name="Sarangi A.N."/>
            <person name="Singh D."/>
            <person name="Tripathy S."/>
        </authorList>
    </citation>
    <scope>NUCLEOTIDE SEQUENCE [LARGE SCALE GENOMIC DNA]</scope>
    <source>
        <strain evidence="3 4">Lakshadweep</strain>
    </source>
</reference>
<feature type="region of interest" description="Disordered" evidence="1">
    <location>
        <begin position="1"/>
        <end position="21"/>
    </location>
</feature>
<keyword evidence="2" id="KW-0812">Transmembrane</keyword>
<dbReference type="Proteomes" id="UP000292459">
    <property type="component" value="Unassembled WGS sequence"/>
</dbReference>
<dbReference type="AlphaFoldDB" id="A0A4V2E2N6"/>
<gene>
    <name evidence="3" type="ORF">DYY88_10540</name>
</gene>